<evidence type="ECO:0000313" key="2">
    <source>
        <dbReference type="Proteomes" id="UP000075243"/>
    </source>
</evidence>
<dbReference type="Gramene" id="C.cajan_07877.t">
    <property type="protein sequence ID" value="C.cajan_07877.t"/>
    <property type="gene ID" value="C.cajan_07877"/>
</dbReference>
<dbReference type="Proteomes" id="UP000075243">
    <property type="component" value="Chromosome 2"/>
</dbReference>
<gene>
    <name evidence="1" type="ORF">KK1_008108</name>
</gene>
<reference evidence="1 2" key="1">
    <citation type="journal article" date="2012" name="Nat. Biotechnol.">
        <title>Draft genome sequence of pigeonpea (Cajanus cajan), an orphan legume crop of resource-poor farmers.</title>
        <authorList>
            <person name="Varshney R.K."/>
            <person name="Chen W."/>
            <person name="Li Y."/>
            <person name="Bharti A.K."/>
            <person name="Saxena R.K."/>
            <person name="Schlueter J.A."/>
            <person name="Donoghue M.T."/>
            <person name="Azam S."/>
            <person name="Fan G."/>
            <person name="Whaley A.M."/>
            <person name="Farmer A.D."/>
            <person name="Sheridan J."/>
            <person name="Iwata A."/>
            <person name="Tuteja R."/>
            <person name="Penmetsa R.V."/>
            <person name="Wu W."/>
            <person name="Upadhyaya H.D."/>
            <person name="Yang S.P."/>
            <person name="Shah T."/>
            <person name="Saxena K.B."/>
            <person name="Michael T."/>
            <person name="McCombie W.R."/>
            <person name="Yang B."/>
            <person name="Zhang G."/>
            <person name="Yang H."/>
            <person name="Wang J."/>
            <person name="Spillane C."/>
            <person name="Cook D.R."/>
            <person name="May G.D."/>
            <person name="Xu X."/>
            <person name="Jackson S.A."/>
        </authorList>
    </citation>
    <scope>NUCLEOTIDE SEQUENCE [LARGE SCALE GENOMIC DNA]</scope>
    <source>
        <strain evidence="2">cv. Asha</strain>
    </source>
</reference>
<dbReference type="EMBL" id="CM003604">
    <property type="protein sequence ID" value="KYP75381.1"/>
    <property type="molecule type" value="Genomic_DNA"/>
</dbReference>
<protein>
    <recommendedName>
        <fullName evidence="3">Reverse transcriptase Ty1/copia-type domain-containing protein</fullName>
    </recommendedName>
</protein>
<keyword evidence="2" id="KW-1185">Reference proteome</keyword>
<accession>A0A151U826</accession>
<proteinExistence type="predicted"/>
<evidence type="ECO:0008006" key="3">
    <source>
        <dbReference type="Google" id="ProtNLM"/>
    </source>
</evidence>
<sequence length="91" mass="10250">MKDLGILKYFLGIEVARGKDGLFLSRRKYVLDIISEAGLLGARPVSTPMEQNKKKKEPIVSRSSVEAKYRSMAGTTCELKWLKSLLACFRI</sequence>
<dbReference type="STRING" id="3821.A0A151U826"/>
<evidence type="ECO:0000313" key="1">
    <source>
        <dbReference type="EMBL" id="KYP75381.1"/>
    </source>
</evidence>
<dbReference type="AlphaFoldDB" id="A0A151U826"/>
<organism evidence="1 2">
    <name type="scientific">Cajanus cajan</name>
    <name type="common">Pigeon pea</name>
    <name type="synonym">Cajanus indicus</name>
    <dbReference type="NCBI Taxonomy" id="3821"/>
    <lineage>
        <taxon>Eukaryota</taxon>
        <taxon>Viridiplantae</taxon>
        <taxon>Streptophyta</taxon>
        <taxon>Embryophyta</taxon>
        <taxon>Tracheophyta</taxon>
        <taxon>Spermatophyta</taxon>
        <taxon>Magnoliopsida</taxon>
        <taxon>eudicotyledons</taxon>
        <taxon>Gunneridae</taxon>
        <taxon>Pentapetalae</taxon>
        <taxon>rosids</taxon>
        <taxon>fabids</taxon>
        <taxon>Fabales</taxon>
        <taxon>Fabaceae</taxon>
        <taxon>Papilionoideae</taxon>
        <taxon>50 kb inversion clade</taxon>
        <taxon>NPAAA clade</taxon>
        <taxon>indigoferoid/millettioid clade</taxon>
        <taxon>Phaseoleae</taxon>
        <taxon>Cajanus</taxon>
    </lineage>
</organism>
<name>A0A151U826_CAJCA</name>